<dbReference type="RefSeq" id="WP_012855462.1">
    <property type="nucleotide sequence ID" value="NZ_CP009677.1"/>
</dbReference>
<gene>
    <name evidence="9 10" type="primary">ruvB</name>
    <name evidence="10" type="ORF">KN71_001155</name>
</gene>
<feature type="binding site" evidence="9">
    <location>
        <position position="47"/>
    </location>
    <ligand>
        <name>ATP</name>
        <dbReference type="ChEBI" id="CHEBI:30616"/>
    </ligand>
</feature>
<evidence type="ECO:0000256" key="1">
    <source>
        <dbReference type="ARBA" id="ARBA00022490"/>
    </source>
</evidence>
<dbReference type="PANTHER" id="PTHR42848">
    <property type="match status" value="1"/>
</dbReference>
<dbReference type="InterPro" id="IPR003593">
    <property type="entry name" value="AAA+_ATPase"/>
</dbReference>
<sequence>MSQEFSINSFDEFVGQEKLISTIKIIIESAKVQKKQIDHLLFYGPPGLGKTTLAKIISKETKSNIVYVQGPLIEKKSDVLTIFSSINDNDIIFIDEIHGINKNIEELFYSALEEGTIDVALGVDGDKKIMRMKLKKFCLIAATTKINLLSKPLKDRFGYIGKLSDYSDLEIAKIIFNSATKNKIKIKNDAINFIAIHSRQTPRVANTLLKRVNDFAIYYKIDLIDLETVKKAFSYLGIYLYGLYSPQIEYLKTLHKVFNDKFSSLDAISSIIKDDKYTILNDIEPILLIYKLIEKSPRGRKITNNGIEYLKSQNIIT</sequence>
<keyword evidence="4 9" id="KW-0378">Hydrolase</keyword>
<dbReference type="InterPro" id="IPR027417">
    <property type="entry name" value="P-loop_NTPase"/>
</dbReference>
<dbReference type="InterPro" id="IPR036388">
    <property type="entry name" value="WH-like_DNA-bd_sf"/>
</dbReference>
<reference evidence="10 11" key="1">
    <citation type="submission" date="2014-08" db="EMBL/GenBank/DDBJ databases">
        <authorList>
            <person name="Kuleshov K."/>
            <person name="Dedkov V."/>
            <person name="Markelov M."/>
            <person name="Pimkina E."/>
        </authorList>
    </citation>
    <scope>NUCLEOTIDE SEQUENCE [LARGE SCALE GENOMIC DNA]</scope>
    <source>
        <strain evidence="11">TOA</strain>
    </source>
</reference>
<feature type="binding site" evidence="9">
    <location>
        <position position="203"/>
    </location>
    <ligand>
        <name>ATP</name>
        <dbReference type="ChEBI" id="CHEBI:30616"/>
    </ligand>
</feature>
<evidence type="ECO:0000313" key="11">
    <source>
        <dbReference type="Proteomes" id="UP000029712"/>
    </source>
</evidence>
<feature type="binding site" evidence="9">
    <location>
        <position position="300"/>
    </location>
    <ligand>
        <name>DNA</name>
        <dbReference type="ChEBI" id="CHEBI:16991"/>
    </ligand>
</feature>
<feature type="binding site" evidence="9">
    <location>
        <position position="52"/>
    </location>
    <ligand>
        <name>ATP</name>
        <dbReference type="ChEBI" id="CHEBI:30616"/>
    </ligand>
</feature>
<dbReference type="GO" id="GO:0009378">
    <property type="term" value="F:four-way junction helicase activity"/>
    <property type="evidence" value="ECO:0007669"/>
    <property type="project" value="InterPro"/>
</dbReference>
<dbReference type="Gene3D" id="1.10.10.10">
    <property type="entry name" value="Winged helix-like DNA-binding domain superfamily/Winged helix DNA-binding domain"/>
    <property type="match status" value="1"/>
</dbReference>
<evidence type="ECO:0000256" key="2">
    <source>
        <dbReference type="ARBA" id="ARBA00022741"/>
    </source>
</evidence>
<comment type="function">
    <text evidence="9">The RuvA-RuvB-RuvC complex processes Holliday junction (HJ) DNA during genetic recombination and DNA repair, while the RuvA-RuvB complex plays an important role in the rescue of blocked DNA replication forks via replication fork reversal (RFR). RuvA specifically binds to HJ cruciform DNA, conferring on it an open structure. The RuvB hexamer acts as an ATP-dependent pump, pulling dsDNA into and through the RuvAB complex. RuvB forms 2 homohexamers on either side of HJ DNA bound by 1 or 2 RuvA tetramers; 4 subunits per hexamer contact DNA at a time. Coordinated motions by a converter formed by DNA-disengaged RuvB subunits stimulates ATP hydrolysis and nucleotide exchange. Immobilization of the converter enables RuvB to convert the ATP-contained energy into a lever motion, pulling 2 nucleotides of DNA out of the RuvA tetramer per ATP hydrolyzed, thus driving DNA branch migration. The RuvB motors rotate together with the DNA substrate, which together with the progressing nucleotide cycle form the mechanistic basis for DNA recombination by continuous HJ branch migration. Branch migration allows RuvC to scan DNA until it finds its consensus sequence, where it cleaves and resolves cruciform DNA.</text>
</comment>
<dbReference type="Pfam" id="PF05496">
    <property type="entry name" value="RuvB_N"/>
    <property type="match status" value="1"/>
</dbReference>
<dbReference type="SUPFAM" id="SSF52540">
    <property type="entry name" value="P-loop containing nucleoside triphosphate hydrolases"/>
    <property type="match status" value="1"/>
</dbReference>
<feature type="binding site" evidence="9">
    <location>
        <position position="156"/>
    </location>
    <ligand>
        <name>ATP</name>
        <dbReference type="ChEBI" id="CHEBI:30616"/>
    </ligand>
</feature>
<feature type="region of interest" description="Small ATPAse domain (RuvB-S)" evidence="9">
    <location>
        <begin position="167"/>
        <end position="237"/>
    </location>
</feature>
<reference evidence="10 11" key="2">
    <citation type="submission" date="2018-10" db="EMBL/GenBank/DDBJ databases">
        <title>Detection and isolation of Mycoplasma hominis as a predominant microorganism from pelvic cavity of patient with salpingitis and tubo-ovarian abscess.</title>
        <authorList>
            <person name="Guschin A.E."/>
            <person name="Khayrullina G.A."/>
            <person name="Rakovskaya I.V."/>
            <person name="Shelenkov A.A."/>
            <person name="Shagin D.A."/>
        </authorList>
    </citation>
    <scope>NUCLEOTIDE SEQUENCE [LARGE SCALE GENOMIC DNA]</scope>
    <source>
        <strain evidence="11">TOA</strain>
    </source>
</reference>
<feature type="binding site" evidence="9">
    <location>
        <position position="295"/>
    </location>
    <ligand>
        <name>DNA</name>
        <dbReference type="ChEBI" id="CHEBI:16991"/>
    </ligand>
</feature>
<dbReference type="SMART" id="SM00382">
    <property type="entry name" value="AAA"/>
    <property type="match status" value="1"/>
</dbReference>
<keyword evidence="3 9" id="KW-0227">DNA damage</keyword>
<dbReference type="InterPro" id="IPR036390">
    <property type="entry name" value="WH_DNA-bd_sf"/>
</dbReference>
<comment type="caution">
    <text evidence="9">Lacks conserved residue(s) required for the propagation of feature annotation.</text>
</comment>
<dbReference type="HAMAP" id="MF_00016">
    <property type="entry name" value="DNA_HJ_migration_RuvB"/>
    <property type="match status" value="1"/>
</dbReference>
<dbReference type="OMA" id="IHRMSRP"/>
<dbReference type="AlphaFoldDB" id="A0A2K9YT79"/>
<dbReference type="GO" id="GO:0006310">
    <property type="term" value="P:DNA recombination"/>
    <property type="evidence" value="ECO:0007669"/>
    <property type="project" value="UniProtKB-UniRule"/>
</dbReference>
<feature type="binding site" evidence="9">
    <location>
        <position position="50"/>
    </location>
    <ligand>
        <name>ATP</name>
        <dbReference type="ChEBI" id="CHEBI:30616"/>
    </ligand>
</feature>
<protein>
    <recommendedName>
        <fullName evidence="9">Holliday junction branch migration complex subunit RuvB</fullName>
        <ecNumber evidence="9">3.6.4.-</ecNumber>
    </recommendedName>
</protein>
<dbReference type="Pfam" id="PF05491">
    <property type="entry name" value="WHD_RuvB"/>
    <property type="match status" value="1"/>
</dbReference>
<dbReference type="InterPro" id="IPR008824">
    <property type="entry name" value="RuvB-like_N"/>
</dbReference>
<dbReference type="CDD" id="cd00009">
    <property type="entry name" value="AAA"/>
    <property type="match status" value="1"/>
</dbReference>
<comment type="similarity">
    <text evidence="9">Belongs to the RuvB family.</text>
</comment>
<dbReference type="Proteomes" id="UP000029712">
    <property type="component" value="Chromosome"/>
</dbReference>
<dbReference type="Pfam" id="PF17864">
    <property type="entry name" value="AAA_lid_4"/>
    <property type="match status" value="1"/>
</dbReference>
<accession>A0A2K9YT79</accession>
<keyword evidence="5 9" id="KW-0067">ATP-binding</keyword>
<dbReference type="GO" id="GO:0048476">
    <property type="term" value="C:Holliday junction resolvase complex"/>
    <property type="evidence" value="ECO:0007669"/>
    <property type="project" value="UniProtKB-UniRule"/>
</dbReference>
<dbReference type="OrthoDB" id="9804478at2"/>
<dbReference type="EMBL" id="CP033021">
    <property type="protein sequence ID" value="AYN65311.1"/>
    <property type="molecule type" value="Genomic_DNA"/>
</dbReference>
<comment type="catalytic activity">
    <reaction evidence="9">
        <text>ATP + H2O = ADP + phosphate + H(+)</text>
        <dbReference type="Rhea" id="RHEA:13065"/>
        <dbReference type="ChEBI" id="CHEBI:15377"/>
        <dbReference type="ChEBI" id="CHEBI:15378"/>
        <dbReference type="ChEBI" id="CHEBI:30616"/>
        <dbReference type="ChEBI" id="CHEBI:43474"/>
        <dbReference type="ChEBI" id="CHEBI:456216"/>
    </reaction>
</comment>
<dbReference type="GO" id="GO:0006281">
    <property type="term" value="P:DNA repair"/>
    <property type="evidence" value="ECO:0007669"/>
    <property type="project" value="UniProtKB-UniRule"/>
</dbReference>
<keyword evidence="7 9" id="KW-0233">DNA recombination</keyword>
<dbReference type="GeneID" id="89679222"/>
<dbReference type="SUPFAM" id="SSF46785">
    <property type="entry name" value="Winged helix' DNA-binding domain"/>
    <property type="match status" value="1"/>
</dbReference>
<evidence type="ECO:0000256" key="5">
    <source>
        <dbReference type="ARBA" id="ARBA00022840"/>
    </source>
</evidence>
<dbReference type="NCBIfam" id="NF000868">
    <property type="entry name" value="PRK00080.1"/>
    <property type="match status" value="1"/>
</dbReference>
<keyword evidence="8 9" id="KW-0234">DNA repair</keyword>
<evidence type="ECO:0000256" key="8">
    <source>
        <dbReference type="ARBA" id="ARBA00023204"/>
    </source>
</evidence>
<evidence type="ECO:0000313" key="10">
    <source>
        <dbReference type="EMBL" id="AYN65311.1"/>
    </source>
</evidence>
<dbReference type="GO" id="GO:0016787">
    <property type="term" value="F:hydrolase activity"/>
    <property type="evidence" value="ECO:0007669"/>
    <property type="project" value="UniProtKB-KW"/>
</dbReference>
<evidence type="ECO:0000256" key="4">
    <source>
        <dbReference type="ARBA" id="ARBA00022801"/>
    </source>
</evidence>
<dbReference type="EC" id="3.6.4.-" evidence="9"/>
<dbReference type="InterPro" id="IPR008823">
    <property type="entry name" value="RuvB_wg_C"/>
</dbReference>
<keyword evidence="1 9" id="KW-0963">Cytoplasm</keyword>
<feature type="binding site" evidence="9">
    <location>
        <position position="166"/>
    </location>
    <ligand>
        <name>ATP</name>
        <dbReference type="ChEBI" id="CHEBI:30616"/>
    </ligand>
</feature>
<dbReference type="Gene3D" id="1.10.8.60">
    <property type="match status" value="1"/>
</dbReference>
<dbReference type="InterPro" id="IPR041445">
    <property type="entry name" value="AAA_lid_4"/>
</dbReference>
<evidence type="ECO:0000256" key="9">
    <source>
        <dbReference type="HAMAP-Rule" id="MF_00016"/>
    </source>
</evidence>
<feature type="region of interest" description="Head domain (RuvB-H)" evidence="9">
    <location>
        <begin position="240"/>
        <end position="317"/>
    </location>
</feature>
<organism evidence="10 11">
    <name type="scientific">Metamycoplasma hominis</name>
    <name type="common">Mycoplasma hominis</name>
    <dbReference type="NCBI Taxonomy" id="2098"/>
    <lineage>
        <taxon>Bacteria</taxon>
        <taxon>Bacillati</taxon>
        <taxon>Mycoplasmatota</taxon>
        <taxon>Mycoplasmoidales</taxon>
        <taxon>Metamycoplasmataceae</taxon>
        <taxon>Metamycoplasma</taxon>
    </lineage>
</organism>
<dbReference type="Gene3D" id="3.40.50.300">
    <property type="entry name" value="P-loop containing nucleotide triphosphate hydrolases"/>
    <property type="match status" value="1"/>
</dbReference>
<dbReference type="PANTHER" id="PTHR42848:SF1">
    <property type="entry name" value="HOLLIDAY JUNCTION BRANCH MIGRATION COMPLEX SUBUNIT RUVB"/>
    <property type="match status" value="1"/>
</dbReference>
<feature type="binding site" evidence="9">
    <location>
        <position position="51"/>
    </location>
    <ligand>
        <name>Mg(2+)</name>
        <dbReference type="ChEBI" id="CHEBI:18420"/>
    </ligand>
</feature>
<evidence type="ECO:0000256" key="7">
    <source>
        <dbReference type="ARBA" id="ARBA00023172"/>
    </source>
</evidence>
<comment type="subcellular location">
    <subcellularLocation>
        <location evidence="9">Cytoplasm</location>
    </subcellularLocation>
</comment>
<feature type="binding site" evidence="9">
    <location>
        <position position="51"/>
    </location>
    <ligand>
        <name>ATP</name>
        <dbReference type="ChEBI" id="CHEBI:30616"/>
    </ligand>
</feature>
<dbReference type="GO" id="GO:0005737">
    <property type="term" value="C:cytoplasm"/>
    <property type="evidence" value="ECO:0007669"/>
    <property type="project" value="UniProtKB-SubCell"/>
</dbReference>
<keyword evidence="10" id="KW-0347">Helicase</keyword>
<dbReference type="NCBIfam" id="TIGR00635">
    <property type="entry name" value="ruvB"/>
    <property type="match status" value="1"/>
</dbReference>
<evidence type="ECO:0000256" key="6">
    <source>
        <dbReference type="ARBA" id="ARBA00023125"/>
    </source>
</evidence>
<proteinExistence type="inferred from homology"/>
<name>A0A2K9YT79_METHO</name>
<comment type="domain">
    <text evidence="9">Has 3 domains, the large (RuvB-L) and small ATPase (RuvB-S) domains and the C-terminal head (RuvB-H) domain. The head domain binds DNA, while the ATPase domains jointly bind ATP, ADP or are empty depending on the state of the subunit in the translocation cycle. During a single DNA translocation step the structure of each domain remains the same, but their relative positions change.</text>
</comment>
<dbReference type="InterPro" id="IPR004605">
    <property type="entry name" value="DNA_helicase_Holl-junc_RuvB"/>
</dbReference>
<evidence type="ECO:0000256" key="3">
    <source>
        <dbReference type="ARBA" id="ARBA00022763"/>
    </source>
</evidence>
<dbReference type="GO" id="GO:0000400">
    <property type="term" value="F:four-way junction DNA binding"/>
    <property type="evidence" value="ECO:0007669"/>
    <property type="project" value="UniProtKB-UniRule"/>
</dbReference>
<keyword evidence="2 9" id="KW-0547">Nucleotide-binding</keyword>
<dbReference type="GO" id="GO:0005524">
    <property type="term" value="F:ATP binding"/>
    <property type="evidence" value="ECO:0007669"/>
    <property type="project" value="UniProtKB-UniRule"/>
</dbReference>
<keyword evidence="6 9" id="KW-0238">DNA-binding</keyword>
<comment type="subunit">
    <text evidence="9">Homohexamer. Forms an RuvA(8)-RuvB(12)-Holliday junction (HJ) complex. HJ DNA is sandwiched between 2 RuvA tetramers; dsDNA enters through RuvA and exits via RuvB. An RuvB hexamer assembles on each DNA strand where it exits the tetramer. Each RuvB hexamer is contacted by two RuvA subunits (via domain III) on 2 adjacent RuvB subunits; this complex drives branch migration. In the full resolvosome a probable DNA-RuvA(4)-RuvB(12)-RuvC(2) complex forms which resolves the HJ.</text>
</comment>